<evidence type="ECO:0000313" key="11">
    <source>
        <dbReference type="Proteomes" id="UP001500665"/>
    </source>
</evidence>
<evidence type="ECO:0000259" key="9">
    <source>
        <dbReference type="Pfam" id="PF00082"/>
    </source>
</evidence>
<evidence type="ECO:0000256" key="8">
    <source>
        <dbReference type="SAM" id="SignalP"/>
    </source>
</evidence>
<dbReference type="InterPro" id="IPR000209">
    <property type="entry name" value="Peptidase_S8/S53_dom"/>
</dbReference>
<dbReference type="PANTHER" id="PTHR43806">
    <property type="entry name" value="PEPTIDASE S8"/>
    <property type="match status" value="1"/>
</dbReference>
<dbReference type="PRINTS" id="PR00723">
    <property type="entry name" value="SUBTILISIN"/>
</dbReference>
<feature type="active site" description="Charge relay system" evidence="5">
    <location>
        <position position="222"/>
    </location>
</feature>
<proteinExistence type="inferred from homology"/>
<accession>A0ABN1RU98</accession>
<feature type="active site" description="Charge relay system" evidence="5">
    <location>
        <position position="164"/>
    </location>
</feature>
<dbReference type="RefSeq" id="WP_344244493.1">
    <property type="nucleotide sequence ID" value="NZ_BAAAHH010000032.1"/>
</dbReference>
<evidence type="ECO:0000256" key="2">
    <source>
        <dbReference type="ARBA" id="ARBA00022670"/>
    </source>
</evidence>
<dbReference type="InterPro" id="IPR050131">
    <property type="entry name" value="Peptidase_S8_subtilisin-like"/>
</dbReference>
<dbReference type="PANTHER" id="PTHR43806:SF11">
    <property type="entry name" value="CEREVISIN-RELATED"/>
    <property type="match status" value="1"/>
</dbReference>
<feature type="signal peptide" evidence="8">
    <location>
        <begin position="1"/>
        <end position="25"/>
    </location>
</feature>
<dbReference type="PROSITE" id="PS00138">
    <property type="entry name" value="SUBTILASE_SER"/>
    <property type="match status" value="1"/>
</dbReference>
<dbReference type="EMBL" id="BAAAHH010000032">
    <property type="protein sequence ID" value="GAA0963921.1"/>
    <property type="molecule type" value="Genomic_DNA"/>
</dbReference>
<feature type="chain" id="PRO_5047513600" evidence="8">
    <location>
        <begin position="26"/>
        <end position="557"/>
    </location>
</feature>
<organism evidence="10 11">
    <name type="scientific">Actinocorallia libanotica</name>
    <dbReference type="NCBI Taxonomy" id="46162"/>
    <lineage>
        <taxon>Bacteria</taxon>
        <taxon>Bacillati</taxon>
        <taxon>Actinomycetota</taxon>
        <taxon>Actinomycetes</taxon>
        <taxon>Streptosporangiales</taxon>
        <taxon>Thermomonosporaceae</taxon>
        <taxon>Actinocorallia</taxon>
    </lineage>
</organism>
<dbReference type="Gene3D" id="3.40.50.200">
    <property type="entry name" value="Peptidase S8/S53 domain"/>
    <property type="match status" value="1"/>
</dbReference>
<dbReference type="InterPro" id="IPR015500">
    <property type="entry name" value="Peptidase_S8_subtilisin-rel"/>
</dbReference>
<feature type="active site" description="Charge relay system" evidence="5">
    <location>
        <position position="465"/>
    </location>
</feature>
<reference evidence="10 11" key="1">
    <citation type="journal article" date="2019" name="Int. J. Syst. Evol. Microbiol.">
        <title>The Global Catalogue of Microorganisms (GCM) 10K type strain sequencing project: providing services to taxonomists for standard genome sequencing and annotation.</title>
        <authorList>
            <consortium name="The Broad Institute Genomics Platform"/>
            <consortium name="The Broad Institute Genome Sequencing Center for Infectious Disease"/>
            <person name="Wu L."/>
            <person name="Ma J."/>
        </authorList>
    </citation>
    <scope>NUCLEOTIDE SEQUENCE [LARGE SCALE GENOMIC DNA]</scope>
    <source>
        <strain evidence="10 11">JCM 10696</strain>
    </source>
</reference>
<comment type="similarity">
    <text evidence="1 5 6">Belongs to the peptidase S8 family.</text>
</comment>
<keyword evidence="11" id="KW-1185">Reference proteome</keyword>
<evidence type="ECO:0000256" key="5">
    <source>
        <dbReference type="PROSITE-ProRule" id="PRU01240"/>
    </source>
</evidence>
<evidence type="ECO:0000313" key="10">
    <source>
        <dbReference type="EMBL" id="GAA0963921.1"/>
    </source>
</evidence>
<dbReference type="InterPro" id="IPR023827">
    <property type="entry name" value="Peptidase_S8_Asp-AS"/>
</dbReference>
<comment type="caution">
    <text evidence="10">The sequence shown here is derived from an EMBL/GenBank/DDBJ whole genome shotgun (WGS) entry which is preliminary data.</text>
</comment>
<evidence type="ECO:0000256" key="3">
    <source>
        <dbReference type="ARBA" id="ARBA00022801"/>
    </source>
</evidence>
<dbReference type="PROSITE" id="PS00137">
    <property type="entry name" value="SUBTILASE_HIS"/>
    <property type="match status" value="1"/>
</dbReference>
<gene>
    <name evidence="10" type="ORF">GCM10009550_60590</name>
</gene>
<sequence length="557" mass="59407">MRHVLVTTSAAVAVGATLLTVPVRAEPQAEQEYVVLYEEQAAPDAARAAVRAAGGRVVEENTALGIAMVRTTDRRFLQRVGAASLLEGATTNRVVGALPGSAEKLANSPEKLFGTGAAPRPPKPRPRSGREPLSALQWNLRQIDAERLHRLERGDKRVLVGVMDTGIDGRHPDIAPNFNRKLSRNFTVDVPTDANGKKLDGPCAEEADKSCKDPVDVDENEHGTHVASTIASPLNGKGIAGVAPNVSLVNLRTGQDSGYFFLKPTLDALAYAADKGIDVVNMSYYIDPWAWNCLDNPADSAEDRLQQKTVIEATNRALRYAHRKGVTLISAAGNGQADYSKEITDAASPNFAVTAGQKPRERKVPPSCVSQPSEGEHVISVSATGPSRRKSYFSSYGLGYVLLAAPGGDKLDNKAKKTDDKGGIWAAYPENVARENKRIDAKGKPTVSYVIRQGGAYYLSLQGTSMAAPHAAGVAALIISRFGKPARGGGLTMDPRKVEAKLRASAVPHPCPTPANYTYDGFNSADEKSSTTQKCEGTRARNGFYGVGIVNAARAVR</sequence>
<evidence type="ECO:0000256" key="7">
    <source>
        <dbReference type="SAM" id="MobiDB-lite"/>
    </source>
</evidence>
<dbReference type="InterPro" id="IPR022398">
    <property type="entry name" value="Peptidase_S8_His-AS"/>
</dbReference>
<evidence type="ECO:0000256" key="1">
    <source>
        <dbReference type="ARBA" id="ARBA00011073"/>
    </source>
</evidence>
<dbReference type="InterPro" id="IPR036852">
    <property type="entry name" value="Peptidase_S8/S53_dom_sf"/>
</dbReference>
<dbReference type="PROSITE" id="PS00136">
    <property type="entry name" value="SUBTILASE_ASP"/>
    <property type="match status" value="1"/>
</dbReference>
<keyword evidence="3 5" id="KW-0378">Hydrolase</keyword>
<keyword evidence="2 5" id="KW-0645">Protease</keyword>
<protein>
    <submittedName>
        <fullName evidence="10">S8 family serine peptidase</fullName>
    </submittedName>
</protein>
<evidence type="ECO:0000256" key="4">
    <source>
        <dbReference type="ARBA" id="ARBA00022825"/>
    </source>
</evidence>
<dbReference type="Pfam" id="PF00082">
    <property type="entry name" value="Peptidase_S8"/>
    <property type="match status" value="1"/>
</dbReference>
<dbReference type="PROSITE" id="PS51892">
    <property type="entry name" value="SUBTILASE"/>
    <property type="match status" value="1"/>
</dbReference>
<dbReference type="InterPro" id="IPR023828">
    <property type="entry name" value="Peptidase_S8_Ser-AS"/>
</dbReference>
<feature type="region of interest" description="Disordered" evidence="7">
    <location>
        <begin position="106"/>
        <end position="133"/>
    </location>
</feature>
<keyword evidence="8" id="KW-0732">Signal</keyword>
<keyword evidence="4 5" id="KW-0720">Serine protease</keyword>
<evidence type="ECO:0000256" key="6">
    <source>
        <dbReference type="RuleBase" id="RU003355"/>
    </source>
</evidence>
<dbReference type="SUPFAM" id="SSF52743">
    <property type="entry name" value="Subtilisin-like"/>
    <property type="match status" value="1"/>
</dbReference>
<name>A0ABN1RU98_9ACTN</name>
<feature type="domain" description="Peptidase S8/S53" evidence="9">
    <location>
        <begin position="156"/>
        <end position="522"/>
    </location>
</feature>
<dbReference type="Proteomes" id="UP001500665">
    <property type="component" value="Unassembled WGS sequence"/>
</dbReference>